<evidence type="ECO:0000313" key="1">
    <source>
        <dbReference type="EMBL" id="MBE8721527.1"/>
    </source>
</evidence>
<organism evidence="1 2">
    <name type="scientific">Sphingobacterium pedocola</name>
    <dbReference type="NCBI Taxonomy" id="2082722"/>
    <lineage>
        <taxon>Bacteria</taxon>
        <taxon>Pseudomonadati</taxon>
        <taxon>Bacteroidota</taxon>
        <taxon>Sphingobacteriia</taxon>
        <taxon>Sphingobacteriales</taxon>
        <taxon>Sphingobacteriaceae</taxon>
        <taxon>Sphingobacterium</taxon>
    </lineage>
</organism>
<dbReference type="EMBL" id="PSKQ01000021">
    <property type="protein sequence ID" value="MBE8721527.1"/>
    <property type="molecule type" value="Genomic_DNA"/>
</dbReference>
<proteinExistence type="predicted"/>
<evidence type="ECO:0000313" key="2">
    <source>
        <dbReference type="Proteomes" id="UP000618319"/>
    </source>
</evidence>
<name>A0ABR9T946_9SPHI</name>
<accession>A0ABR9T946</accession>
<reference evidence="1 2" key="1">
    <citation type="submission" date="2018-02" db="EMBL/GenBank/DDBJ databases">
        <title>Sphingobacterium KA21.</title>
        <authorList>
            <person name="Vasarhelyi B.M."/>
            <person name="Deshmukh S."/>
            <person name="Balint B."/>
            <person name="Kukolya J."/>
        </authorList>
    </citation>
    <scope>NUCLEOTIDE SEQUENCE [LARGE SCALE GENOMIC DNA]</scope>
    <source>
        <strain evidence="1 2">Ka21</strain>
    </source>
</reference>
<sequence>MASWYSDEFLLLFEVKRRPPSRAKRQKKIWIKKTFLFLIPLNFKLILYSKNGDTKKTPELNSGVHTLNKNS</sequence>
<dbReference type="Proteomes" id="UP000618319">
    <property type="component" value="Unassembled WGS sequence"/>
</dbReference>
<comment type="caution">
    <text evidence="1">The sequence shown here is derived from an EMBL/GenBank/DDBJ whole genome shotgun (WGS) entry which is preliminary data.</text>
</comment>
<keyword evidence="2" id="KW-1185">Reference proteome</keyword>
<gene>
    <name evidence="1" type="ORF">C4F40_12425</name>
</gene>
<protein>
    <submittedName>
        <fullName evidence="1">Uncharacterized protein</fullName>
    </submittedName>
</protein>